<dbReference type="InterPro" id="IPR035994">
    <property type="entry name" value="Nucleoside_phosphorylase_sf"/>
</dbReference>
<dbReference type="PANTHER" id="PTHR11904">
    <property type="entry name" value="METHYLTHIOADENOSINE/PURINE NUCLEOSIDE PHOSPHORYLASE"/>
    <property type="match status" value="1"/>
</dbReference>
<evidence type="ECO:0000313" key="12">
    <source>
        <dbReference type="Ensembl" id="ENSVURP00010015296.1"/>
    </source>
</evidence>
<reference evidence="12" key="2">
    <citation type="submission" date="2025-08" db="UniProtKB">
        <authorList>
            <consortium name="Ensembl"/>
        </authorList>
    </citation>
    <scope>IDENTIFICATION</scope>
</reference>
<keyword evidence="4" id="KW-0328">Glycosyltransferase</keyword>
<dbReference type="Pfam" id="PF01048">
    <property type="entry name" value="PNP_UDP_1"/>
    <property type="match status" value="1"/>
</dbReference>
<dbReference type="STRING" id="29139.ENSVURP00010015296"/>
<evidence type="ECO:0000256" key="1">
    <source>
        <dbReference type="ARBA" id="ARBA00005058"/>
    </source>
</evidence>
<comment type="catalytic activity">
    <reaction evidence="8">
        <text>2'-deoxyinosine + phosphate = 2-deoxy-alpha-D-ribose 1-phosphate + hypoxanthine</text>
        <dbReference type="Rhea" id="RHEA:27750"/>
        <dbReference type="ChEBI" id="CHEBI:17368"/>
        <dbReference type="ChEBI" id="CHEBI:28997"/>
        <dbReference type="ChEBI" id="CHEBI:43474"/>
        <dbReference type="ChEBI" id="CHEBI:57259"/>
        <dbReference type="EC" id="2.4.2.1"/>
    </reaction>
</comment>
<protein>
    <recommendedName>
        <fullName evidence="3">purine-nucleoside phosphorylase</fullName>
        <ecNumber evidence="3">2.4.2.1</ecNumber>
    </recommendedName>
    <alternativeName>
        <fullName evidence="10">Inosine-guanosine phosphorylase</fullName>
    </alternativeName>
</protein>
<reference evidence="12" key="3">
    <citation type="submission" date="2025-09" db="UniProtKB">
        <authorList>
            <consortium name="Ensembl"/>
        </authorList>
    </citation>
    <scope>IDENTIFICATION</scope>
</reference>
<dbReference type="GO" id="GO:0005737">
    <property type="term" value="C:cytoplasm"/>
    <property type="evidence" value="ECO:0007669"/>
    <property type="project" value="TreeGrafter"/>
</dbReference>
<dbReference type="Gene3D" id="3.40.50.1580">
    <property type="entry name" value="Nucleoside phosphorylase domain"/>
    <property type="match status" value="1"/>
</dbReference>
<comment type="similarity">
    <text evidence="2">Belongs to the PNP/MTAP phosphorylase family.</text>
</comment>
<evidence type="ECO:0000259" key="11">
    <source>
        <dbReference type="Pfam" id="PF01048"/>
    </source>
</evidence>
<dbReference type="AlphaFoldDB" id="A0A4X2KZ29"/>
<reference evidence="13" key="1">
    <citation type="submission" date="2018-12" db="EMBL/GenBank/DDBJ databases">
        <authorList>
            <person name="Yazar S."/>
        </authorList>
    </citation>
    <scope>NUCLEOTIDE SEQUENCE [LARGE SCALE GENOMIC DNA]</scope>
</reference>
<comment type="catalytic activity">
    <reaction evidence="7">
        <text>2'-deoxyguanosine + phosphate = 2-deoxy-alpha-D-ribose 1-phosphate + guanine</text>
        <dbReference type="Rhea" id="RHEA:27738"/>
        <dbReference type="ChEBI" id="CHEBI:16235"/>
        <dbReference type="ChEBI" id="CHEBI:17172"/>
        <dbReference type="ChEBI" id="CHEBI:43474"/>
        <dbReference type="ChEBI" id="CHEBI:57259"/>
        <dbReference type="EC" id="2.4.2.1"/>
    </reaction>
</comment>
<dbReference type="GeneTree" id="ENSGT00950000182991"/>
<evidence type="ECO:0000256" key="8">
    <source>
        <dbReference type="ARBA" id="ARBA00023950"/>
    </source>
</evidence>
<dbReference type="GO" id="GO:0009116">
    <property type="term" value="P:nucleoside metabolic process"/>
    <property type="evidence" value="ECO:0007669"/>
    <property type="project" value="InterPro"/>
</dbReference>
<keyword evidence="5" id="KW-0808">Transferase</keyword>
<dbReference type="SUPFAM" id="SSF53167">
    <property type="entry name" value="Purine and uridine phosphorylases"/>
    <property type="match status" value="1"/>
</dbReference>
<comment type="pathway">
    <text evidence="1">Purine metabolism; purine nucleoside salvage.</text>
</comment>
<keyword evidence="13" id="KW-1185">Reference proteome</keyword>
<evidence type="ECO:0000256" key="7">
    <source>
        <dbReference type="ARBA" id="ARBA00023929"/>
    </source>
</evidence>
<evidence type="ECO:0000256" key="4">
    <source>
        <dbReference type="ARBA" id="ARBA00022676"/>
    </source>
</evidence>
<dbReference type="EC" id="2.4.2.1" evidence="3"/>
<evidence type="ECO:0000256" key="10">
    <source>
        <dbReference type="ARBA" id="ARBA00031036"/>
    </source>
</evidence>
<feature type="domain" description="Nucleoside phosphorylase" evidence="11">
    <location>
        <begin position="6"/>
        <end position="87"/>
    </location>
</feature>
<dbReference type="OMA" id="QEAYSAW"/>
<evidence type="ECO:0000256" key="6">
    <source>
        <dbReference type="ARBA" id="ARBA00023918"/>
    </source>
</evidence>
<sequence length="97" mass="10684">MVGAHNFETITEYQFPQKLGADAVGMSTVPGVIVARHCGISVFGFPFITNKSVLDYKSQETANHEELLMAGHLATKELEQLVCTLLENMQPPSEKTF</sequence>
<comment type="catalytic activity">
    <reaction evidence="9">
        <text>guanosine + phosphate = alpha-D-ribose 1-phosphate + guanine</text>
        <dbReference type="Rhea" id="RHEA:13233"/>
        <dbReference type="ChEBI" id="CHEBI:16235"/>
        <dbReference type="ChEBI" id="CHEBI:16750"/>
        <dbReference type="ChEBI" id="CHEBI:43474"/>
        <dbReference type="ChEBI" id="CHEBI:57720"/>
        <dbReference type="EC" id="2.4.2.1"/>
    </reaction>
</comment>
<evidence type="ECO:0000256" key="9">
    <source>
        <dbReference type="ARBA" id="ARBA00023970"/>
    </source>
</evidence>
<name>A0A4X2KZ29_VOMUR</name>
<dbReference type="PANTHER" id="PTHR11904:SF12">
    <property type="entry name" value="PURINE NUCLEOSIDE PHOSPHORYLASE"/>
    <property type="match status" value="1"/>
</dbReference>
<accession>A0A4X2KZ29</accession>
<dbReference type="Ensembl" id="ENSVURT00010017384.1">
    <property type="protein sequence ID" value="ENSVURP00010015296.1"/>
    <property type="gene ID" value="ENSVURG00010011718.1"/>
</dbReference>
<organism evidence="12 13">
    <name type="scientific">Vombatus ursinus</name>
    <name type="common">Common wombat</name>
    <dbReference type="NCBI Taxonomy" id="29139"/>
    <lineage>
        <taxon>Eukaryota</taxon>
        <taxon>Metazoa</taxon>
        <taxon>Chordata</taxon>
        <taxon>Craniata</taxon>
        <taxon>Vertebrata</taxon>
        <taxon>Euteleostomi</taxon>
        <taxon>Mammalia</taxon>
        <taxon>Metatheria</taxon>
        <taxon>Diprotodontia</taxon>
        <taxon>Vombatidae</taxon>
        <taxon>Vombatus</taxon>
    </lineage>
</organism>
<evidence type="ECO:0000313" key="13">
    <source>
        <dbReference type="Proteomes" id="UP000314987"/>
    </source>
</evidence>
<proteinExistence type="inferred from homology"/>
<dbReference type="UniPathway" id="UPA00606"/>
<dbReference type="GO" id="GO:0004731">
    <property type="term" value="F:purine-nucleoside phosphorylase activity"/>
    <property type="evidence" value="ECO:0007669"/>
    <property type="project" value="UniProtKB-EC"/>
</dbReference>
<comment type="catalytic activity">
    <reaction evidence="6">
        <text>inosine + phosphate = alpha-D-ribose 1-phosphate + hypoxanthine</text>
        <dbReference type="Rhea" id="RHEA:27646"/>
        <dbReference type="ChEBI" id="CHEBI:17368"/>
        <dbReference type="ChEBI" id="CHEBI:17596"/>
        <dbReference type="ChEBI" id="CHEBI:43474"/>
        <dbReference type="ChEBI" id="CHEBI:57720"/>
        <dbReference type="EC" id="2.4.2.1"/>
    </reaction>
</comment>
<evidence type="ECO:0000256" key="5">
    <source>
        <dbReference type="ARBA" id="ARBA00022679"/>
    </source>
</evidence>
<dbReference type="InterPro" id="IPR000845">
    <property type="entry name" value="Nucleoside_phosphorylase_d"/>
</dbReference>
<dbReference type="InterPro" id="IPR011268">
    <property type="entry name" value="Purine_phosphorylase"/>
</dbReference>
<evidence type="ECO:0000256" key="2">
    <source>
        <dbReference type="ARBA" id="ARBA00006751"/>
    </source>
</evidence>
<dbReference type="Proteomes" id="UP000314987">
    <property type="component" value="Unassembled WGS sequence"/>
</dbReference>
<evidence type="ECO:0000256" key="3">
    <source>
        <dbReference type="ARBA" id="ARBA00011886"/>
    </source>
</evidence>